<evidence type="ECO:0000313" key="2">
    <source>
        <dbReference type="Proteomes" id="UP000315493"/>
    </source>
</evidence>
<dbReference type="Proteomes" id="UP000315493">
    <property type="component" value="Segment"/>
</dbReference>
<organism evidence="1 2">
    <name type="scientific">Microbacterium phage PiperSansNom</name>
    <dbReference type="NCBI Taxonomy" id="2590937"/>
    <lineage>
        <taxon>Viruses</taxon>
        <taxon>Duplodnaviria</taxon>
        <taxon>Heunggongvirae</taxon>
        <taxon>Uroviricota</taxon>
        <taxon>Caudoviricetes</taxon>
        <taxon>Hodgkinviridae</taxon>
        <taxon>Quhwahvirus</taxon>
        <taxon>Quhwahvirus paschalis</taxon>
    </lineage>
</organism>
<reference evidence="1 2" key="1">
    <citation type="submission" date="2019-06" db="EMBL/GenBank/DDBJ databases">
        <authorList>
            <person name="Engstrom E.M."/>
            <person name="Godde J.S."/>
            <person name="Guenther B.G."/>
            <person name="Long A.N."/>
            <person name="Miller P.N."/>
            <person name="Peckham J.M."/>
            <person name="Poirier S.A."/>
            <person name="Whitefleet-Smith J.L."/>
            <person name="Garlena R.A."/>
            <person name="Russell D.A."/>
            <person name="Pope W.H."/>
            <person name="Jacobs-Sera D."/>
            <person name="Hatfull G.F."/>
        </authorList>
    </citation>
    <scope>NUCLEOTIDE SEQUENCE [LARGE SCALE GENOMIC DNA]</scope>
</reference>
<evidence type="ECO:0000313" key="1">
    <source>
        <dbReference type="EMBL" id="QDP45407.1"/>
    </source>
</evidence>
<proteinExistence type="predicted"/>
<dbReference type="EMBL" id="MN062719">
    <property type="protein sequence ID" value="QDP45407.1"/>
    <property type="molecule type" value="Genomic_DNA"/>
</dbReference>
<sequence length="116" mass="12385">MMARPGDLDIADIVRAEVERITRMADELIEQGATDDIVAALRSKGWTCIPPFPVVPPENAADLAAITVLSRHGVIITPGERPLSALGWALGDGIPYEQGIREYGEALMPILGGVKP</sequence>
<gene>
    <name evidence="1" type="primary">14</name>
    <name evidence="1" type="ORF">SEA_PIPERSANSNOM_14</name>
</gene>
<accession>A0A516KUQ2</accession>
<name>A0A516KUQ2_9CAUD</name>
<protein>
    <submittedName>
        <fullName evidence="1">Uncharacterized protein</fullName>
    </submittedName>
</protein>